<keyword evidence="13" id="KW-1185">Reference proteome</keyword>
<dbReference type="PANTHER" id="PTHR11455:SF18">
    <property type="entry name" value="SI:CH1073-390K14.1"/>
    <property type="match status" value="1"/>
</dbReference>
<dbReference type="InterPro" id="IPR005101">
    <property type="entry name" value="Cryptochr/Photolyase_FAD-bd"/>
</dbReference>
<proteinExistence type="inferred from homology"/>
<dbReference type="InterPro" id="IPR036155">
    <property type="entry name" value="Crypto/Photolyase_N_sf"/>
</dbReference>
<dbReference type="Gene3D" id="1.25.40.80">
    <property type="match status" value="1"/>
</dbReference>
<dbReference type="SUPFAM" id="SSF52425">
    <property type="entry name" value="Cryptochrome/photolyase, N-terminal domain"/>
    <property type="match status" value="1"/>
</dbReference>
<feature type="site" description="Electron transfer via tryptophanyl radical" evidence="9">
    <location>
        <position position="365"/>
    </location>
</feature>
<evidence type="ECO:0000256" key="3">
    <source>
        <dbReference type="ARBA" id="ARBA00014046"/>
    </source>
</evidence>
<comment type="cofactor">
    <cofactor evidence="1">
        <name>(6R)-5,10-methylene-5,6,7,8-tetrahydrofolate</name>
        <dbReference type="ChEBI" id="CHEBI:15636"/>
    </cofactor>
</comment>
<dbReference type="PANTHER" id="PTHR11455">
    <property type="entry name" value="CRYPTOCHROME"/>
    <property type="match status" value="1"/>
</dbReference>
<sequence length="484" mass="54069">MLSSPARPSLLWFRLDLRLEDNPALADALAAGGPVLPVFVHDPAGEGAWALGGASRWWLHHALADLADQLDRLGLPLILREGDASGCLRELLAETGAEAVYANRRYEPAAIAQEAEVAEGVLASGAKIYFSNAALLFEPWEIRNKSGNPFQVFTPYWRTCREQGWPGPVRVDLKKLAKIPAKECPRSLALDELGLLPDKDWDAGFYEAWQPTREGALARLETFVREGLDEYEGERDRPDQDGTSRLSPYLHFGQIGPREVAAALKQGAGAVAAGADKYLAEIGWREFSHHLLYHFPQTPEAPLRPEFADFPWRENADLLRAWQRGRTGYPLVDAGMRQLWSTGWMHNRVRMVAASLLVKHLLQPWQAGARWFWDTLVDADLANNTQGWQWTAGCGADAAPYFRVFNPVTQGERFDPQGDYVRRWVPELAKLPPKFIHRPWEAPASLLEDCGVVLGNDYPEPIVGHVEGRGRALAAFEKFKSARS</sequence>
<dbReference type="GO" id="GO:0003904">
    <property type="term" value="F:deoxyribodipyrimidine photo-lyase activity"/>
    <property type="evidence" value="ECO:0007669"/>
    <property type="project" value="UniProtKB-EC"/>
</dbReference>
<comment type="similarity">
    <text evidence="10">Belongs to the DNA photolyase family.</text>
</comment>
<feature type="binding site" evidence="8">
    <location>
        <position position="278"/>
    </location>
    <ligand>
        <name>FAD</name>
        <dbReference type="ChEBI" id="CHEBI:57692"/>
    </ligand>
</feature>
<dbReference type="GO" id="GO:0071949">
    <property type="term" value="F:FAD binding"/>
    <property type="evidence" value="ECO:0007669"/>
    <property type="project" value="TreeGrafter"/>
</dbReference>
<dbReference type="GO" id="GO:0005737">
    <property type="term" value="C:cytoplasm"/>
    <property type="evidence" value="ECO:0007669"/>
    <property type="project" value="TreeGrafter"/>
</dbReference>
<feature type="site" description="Electron transfer via tryptophanyl radical" evidence="9">
    <location>
        <position position="388"/>
    </location>
</feature>
<evidence type="ECO:0000256" key="7">
    <source>
        <dbReference type="ARBA" id="ARBA00033999"/>
    </source>
</evidence>
<feature type="binding site" evidence="8">
    <location>
        <begin position="378"/>
        <end position="380"/>
    </location>
    <ligand>
        <name>FAD</name>
        <dbReference type="ChEBI" id="CHEBI:57692"/>
    </ligand>
</feature>
<dbReference type="Gene3D" id="3.40.50.620">
    <property type="entry name" value="HUPs"/>
    <property type="match status" value="1"/>
</dbReference>
<dbReference type="Pfam" id="PF03441">
    <property type="entry name" value="FAD_binding_7"/>
    <property type="match status" value="1"/>
</dbReference>
<keyword evidence="5 8" id="KW-0274">FAD</keyword>
<keyword evidence="4 8" id="KW-0285">Flavoprotein</keyword>
<name>A0A842HHX7_9BACT</name>
<gene>
    <name evidence="12" type="ORF">H5P28_13140</name>
</gene>
<keyword evidence="6 10" id="KW-0157">Chromophore</keyword>
<dbReference type="GO" id="GO:0032922">
    <property type="term" value="P:circadian regulation of gene expression"/>
    <property type="evidence" value="ECO:0007669"/>
    <property type="project" value="TreeGrafter"/>
</dbReference>
<feature type="site" description="Electron transfer via tryptophanyl radical" evidence="9">
    <location>
        <position position="312"/>
    </location>
</feature>
<dbReference type="Proteomes" id="UP000546464">
    <property type="component" value="Unassembled WGS sequence"/>
</dbReference>
<organism evidence="12 13">
    <name type="scientific">Ruficoccus amylovorans</name>
    <dbReference type="NCBI Taxonomy" id="1804625"/>
    <lineage>
        <taxon>Bacteria</taxon>
        <taxon>Pseudomonadati</taxon>
        <taxon>Verrucomicrobiota</taxon>
        <taxon>Opitutia</taxon>
        <taxon>Puniceicoccales</taxon>
        <taxon>Cerasicoccaceae</taxon>
        <taxon>Ruficoccus</taxon>
    </lineage>
</organism>
<dbReference type="Pfam" id="PF00875">
    <property type="entry name" value="DNA_photolyase"/>
    <property type="match status" value="1"/>
</dbReference>
<dbReference type="InterPro" id="IPR002081">
    <property type="entry name" value="Cryptochrome/DNA_photolyase_1"/>
</dbReference>
<dbReference type="InterPro" id="IPR006050">
    <property type="entry name" value="DNA_photolyase_N"/>
</dbReference>
<feature type="binding site" evidence="8">
    <location>
        <begin position="243"/>
        <end position="247"/>
    </location>
    <ligand>
        <name>FAD</name>
        <dbReference type="ChEBI" id="CHEBI:57692"/>
    </ligand>
</feature>
<feature type="domain" description="Photolyase/cryptochrome alpha/beta" evidence="11">
    <location>
        <begin position="7"/>
        <end position="136"/>
    </location>
</feature>
<evidence type="ECO:0000259" key="11">
    <source>
        <dbReference type="PROSITE" id="PS51645"/>
    </source>
</evidence>
<dbReference type="GO" id="GO:0003677">
    <property type="term" value="F:DNA binding"/>
    <property type="evidence" value="ECO:0007669"/>
    <property type="project" value="TreeGrafter"/>
</dbReference>
<dbReference type="Gene3D" id="1.10.579.10">
    <property type="entry name" value="DNA Cyclobutane Dipyrimidine Photolyase, subunit A, domain 3"/>
    <property type="match status" value="1"/>
</dbReference>
<evidence type="ECO:0000313" key="12">
    <source>
        <dbReference type="EMBL" id="MBC2595206.1"/>
    </source>
</evidence>
<dbReference type="PRINTS" id="PR00147">
    <property type="entry name" value="DNAPHOTLYASE"/>
</dbReference>
<evidence type="ECO:0000256" key="8">
    <source>
        <dbReference type="PIRSR" id="PIRSR602081-1"/>
    </source>
</evidence>
<dbReference type="SUPFAM" id="SSF48173">
    <property type="entry name" value="Cryptochrome/photolyase FAD-binding domain"/>
    <property type="match status" value="1"/>
</dbReference>
<accession>A0A842HHX7</accession>
<reference evidence="12 13" key="1">
    <citation type="submission" date="2020-07" db="EMBL/GenBank/DDBJ databases">
        <authorList>
            <person name="Feng X."/>
        </authorList>
    </citation>
    <scope>NUCLEOTIDE SEQUENCE [LARGE SCALE GENOMIC DNA]</scope>
    <source>
        <strain evidence="12 13">JCM31066</strain>
    </source>
</reference>
<evidence type="ECO:0000256" key="4">
    <source>
        <dbReference type="ARBA" id="ARBA00022630"/>
    </source>
</evidence>
<evidence type="ECO:0000256" key="9">
    <source>
        <dbReference type="PIRSR" id="PIRSR602081-2"/>
    </source>
</evidence>
<comment type="cofactor">
    <cofactor evidence="8">
        <name>FAD</name>
        <dbReference type="ChEBI" id="CHEBI:57692"/>
    </cofactor>
    <text evidence="8">Binds 1 FAD per subunit.</text>
</comment>
<evidence type="ECO:0000256" key="5">
    <source>
        <dbReference type="ARBA" id="ARBA00022827"/>
    </source>
</evidence>
<dbReference type="EMBL" id="JACHVB010000035">
    <property type="protein sequence ID" value="MBC2595206.1"/>
    <property type="molecule type" value="Genomic_DNA"/>
</dbReference>
<dbReference type="InterPro" id="IPR018394">
    <property type="entry name" value="DNA_photolyase_1_CS_C"/>
</dbReference>
<dbReference type="GO" id="GO:0000719">
    <property type="term" value="P:photoreactive repair"/>
    <property type="evidence" value="ECO:0007669"/>
    <property type="project" value="UniProtKB-ARBA"/>
</dbReference>
<dbReference type="EC" id="4.1.99.3" evidence="2"/>
<dbReference type="AlphaFoldDB" id="A0A842HHX7"/>
<evidence type="ECO:0000313" key="13">
    <source>
        <dbReference type="Proteomes" id="UP000546464"/>
    </source>
</evidence>
<feature type="binding site" evidence="8">
    <location>
        <position position="231"/>
    </location>
    <ligand>
        <name>FAD</name>
        <dbReference type="ChEBI" id="CHEBI:57692"/>
    </ligand>
</feature>
<dbReference type="PROSITE" id="PS00394">
    <property type="entry name" value="DNA_PHOTOLYASES_1_1"/>
    <property type="match status" value="1"/>
</dbReference>
<evidence type="ECO:0000256" key="10">
    <source>
        <dbReference type="RuleBase" id="RU004182"/>
    </source>
</evidence>
<dbReference type="InterPro" id="IPR036134">
    <property type="entry name" value="Crypto/Photolyase_FAD-like_sf"/>
</dbReference>
<dbReference type="PROSITE" id="PS51645">
    <property type="entry name" value="PHR_CRY_ALPHA_BETA"/>
    <property type="match status" value="1"/>
</dbReference>
<keyword evidence="12" id="KW-0456">Lyase</keyword>
<dbReference type="FunFam" id="1.10.579.10:FF:000003">
    <property type="entry name" value="Deoxyribodipyrimidine photo-lyase"/>
    <property type="match status" value="1"/>
</dbReference>
<comment type="caution">
    <text evidence="12">The sequence shown here is derived from an EMBL/GenBank/DDBJ whole genome shotgun (WGS) entry which is preliminary data.</text>
</comment>
<protein>
    <recommendedName>
        <fullName evidence="3">Deoxyribodipyrimidine photo-lyase</fullName>
        <ecNumber evidence="2">4.1.99.3</ecNumber>
    </recommendedName>
</protein>
<evidence type="ECO:0000256" key="2">
    <source>
        <dbReference type="ARBA" id="ARBA00013149"/>
    </source>
</evidence>
<evidence type="ECO:0000256" key="1">
    <source>
        <dbReference type="ARBA" id="ARBA00001932"/>
    </source>
</evidence>
<evidence type="ECO:0000256" key="6">
    <source>
        <dbReference type="ARBA" id="ARBA00022991"/>
    </source>
</evidence>
<comment type="catalytic activity">
    <reaction evidence="7">
        <text>cyclobutadipyrimidine (in DNA) = 2 pyrimidine residues (in DNA).</text>
        <dbReference type="EC" id="4.1.99.3"/>
    </reaction>
</comment>
<dbReference type="InterPro" id="IPR014729">
    <property type="entry name" value="Rossmann-like_a/b/a_fold"/>
</dbReference>
<dbReference type="GO" id="GO:0043153">
    <property type="term" value="P:entrainment of circadian clock by photoperiod"/>
    <property type="evidence" value="ECO:0007669"/>
    <property type="project" value="TreeGrafter"/>
</dbReference>